<keyword evidence="6" id="KW-0596">Phosphopantetheine</keyword>
<dbReference type="GO" id="GO:0004315">
    <property type="term" value="F:3-oxoacyl-[acyl-carrier-protein] synthase activity"/>
    <property type="evidence" value="ECO:0007669"/>
    <property type="project" value="InterPro"/>
</dbReference>
<comment type="pathway">
    <text evidence="4">Antibiotic biosynthesis; bacillaene biosynthesis.</text>
</comment>
<organism evidence="19">
    <name type="scientific">Bacillus velezensis</name>
    <dbReference type="NCBI Taxonomy" id="492670"/>
    <lineage>
        <taxon>Bacteria</taxon>
        <taxon>Bacillati</taxon>
        <taxon>Bacillota</taxon>
        <taxon>Bacilli</taxon>
        <taxon>Bacillales</taxon>
        <taxon>Bacillaceae</taxon>
        <taxon>Bacillus</taxon>
        <taxon>Bacillus amyloliquefaciens group</taxon>
    </lineage>
</organism>
<dbReference type="InterPro" id="IPR018201">
    <property type="entry name" value="Ketoacyl_synth_AS"/>
</dbReference>
<dbReference type="InterPro" id="IPR009081">
    <property type="entry name" value="PP-bd_ACP"/>
</dbReference>
<evidence type="ECO:0000256" key="3">
    <source>
        <dbReference type="ARBA" id="ARBA00004496"/>
    </source>
</evidence>
<dbReference type="SMART" id="SM01294">
    <property type="entry name" value="PKS_PP_betabranch"/>
    <property type="match status" value="4"/>
</dbReference>
<dbReference type="Gene3D" id="3.30.300.30">
    <property type="match status" value="2"/>
</dbReference>
<dbReference type="CDD" id="cd05906">
    <property type="entry name" value="A_NRPS_TubE_like"/>
    <property type="match status" value="1"/>
</dbReference>
<keyword evidence="10" id="KW-0677">Repeat</keyword>
<dbReference type="Gene3D" id="3.40.50.980">
    <property type="match status" value="2"/>
</dbReference>
<protein>
    <submittedName>
        <fullName evidence="19">Amino acid adenylation domain-containing protein</fullName>
    </submittedName>
</protein>
<dbReference type="InterPro" id="IPR042104">
    <property type="entry name" value="PKS_dehydratase_sf"/>
</dbReference>
<dbReference type="Gene3D" id="3.40.47.10">
    <property type="match status" value="3"/>
</dbReference>
<evidence type="ECO:0000256" key="13">
    <source>
        <dbReference type="PROSITE-ProRule" id="PRU01363"/>
    </source>
</evidence>
<dbReference type="Gene3D" id="3.30.70.3290">
    <property type="match status" value="1"/>
</dbReference>
<feature type="domain" description="PKS/mFAS DH" evidence="18">
    <location>
        <begin position="2358"/>
        <end position="2644"/>
    </location>
</feature>
<dbReference type="Pfam" id="PF00109">
    <property type="entry name" value="ketoacyl-synt"/>
    <property type="match status" value="3"/>
</dbReference>
<dbReference type="Pfam" id="PF00550">
    <property type="entry name" value="PP-binding"/>
    <property type="match status" value="5"/>
</dbReference>
<dbReference type="InterPro" id="IPR049551">
    <property type="entry name" value="PKS_DH_C"/>
</dbReference>
<evidence type="ECO:0000256" key="4">
    <source>
        <dbReference type="ARBA" id="ARBA00004789"/>
    </source>
</evidence>
<dbReference type="GO" id="GO:0031177">
    <property type="term" value="F:phosphopantetheine binding"/>
    <property type="evidence" value="ECO:0007669"/>
    <property type="project" value="InterPro"/>
</dbReference>
<dbReference type="Gene3D" id="3.40.50.12780">
    <property type="entry name" value="N-terminal domain of ligase-like"/>
    <property type="match status" value="1"/>
</dbReference>
<dbReference type="CDD" id="cd00833">
    <property type="entry name" value="PKS"/>
    <property type="match status" value="3"/>
</dbReference>
<dbReference type="Pfam" id="PF00668">
    <property type="entry name" value="Condensation"/>
    <property type="match status" value="1"/>
</dbReference>
<dbReference type="SUPFAM" id="SSF51735">
    <property type="entry name" value="NAD(P)-binding Rossmann-fold domains"/>
    <property type="match status" value="3"/>
</dbReference>
<dbReference type="PROSITE" id="PS52019">
    <property type="entry name" value="PKS_MFAS_DH"/>
    <property type="match status" value="1"/>
</dbReference>
<dbReference type="SUPFAM" id="SSF52777">
    <property type="entry name" value="CoA-dependent acyltransferases"/>
    <property type="match status" value="2"/>
</dbReference>
<keyword evidence="8" id="KW-0597">Phosphoprotein</keyword>
<dbReference type="Pfam" id="PF02801">
    <property type="entry name" value="Ketoacyl-synt_C"/>
    <property type="match status" value="3"/>
</dbReference>
<dbReference type="SUPFAM" id="SSF56801">
    <property type="entry name" value="Acetyl-CoA synthetase-like"/>
    <property type="match status" value="2"/>
</dbReference>
<feature type="domain" description="Carrier" evidence="16">
    <location>
        <begin position="3093"/>
        <end position="3167"/>
    </location>
</feature>
<dbReference type="InterPro" id="IPR042099">
    <property type="entry name" value="ANL_N_sf"/>
</dbReference>
<keyword evidence="12" id="KW-0012">Acyltransferase</keyword>
<keyword evidence="9" id="KW-0808">Transferase</keyword>
<dbReference type="Gene3D" id="3.30.559.10">
    <property type="entry name" value="Chloramphenicol acetyltransferase-like domain"/>
    <property type="match status" value="1"/>
</dbReference>
<feature type="compositionally biased region" description="Basic and acidic residues" evidence="15">
    <location>
        <begin position="3262"/>
        <end position="3278"/>
    </location>
</feature>
<dbReference type="SUPFAM" id="SSF53901">
    <property type="entry name" value="Thiolase-like"/>
    <property type="match status" value="3"/>
</dbReference>
<feature type="domain" description="Ketosynthase family 3 (KS3)" evidence="17">
    <location>
        <begin position="1750"/>
        <end position="2176"/>
    </location>
</feature>
<evidence type="ECO:0000256" key="9">
    <source>
        <dbReference type="ARBA" id="ARBA00022679"/>
    </source>
</evidence>
<evidence type="ECO:0000259" key="17">
    <source>
        <dbReference type="PROSITE" id="PS52004"/>
    </source>
</evidence>
<keyword evidence="14" id="KW-0175">Coiled coil</keyword>
<comment type="similarity">
    <text evidence="5">Belongs to the ATP-dependent AMP-binding enzyme family.</text>
</comment>
<evidence type="ECO:0000256" key="2">
    <source>
        <dbReference type="ARBA" id="ARBA00003299"/>
    </source>
</evidence>
<evidence type="ECO:0000259" key="16">
    <source>
        <dbReference type="PROSITE" id="PS50075"/>
    </source>
</evidence>
<keyword evidence="7" id="KW-0963">Cytoplasm</keyword>
<dbReference type="InterPro" id="IPR020806">
    <property type="entry name" value="PKS_PP-bd"/>
</dbReference>
<dbReference type="InterPro" id="IPR049552">
    <property type="entry name" value="PKS_DH_N"/>
</dbReference>
<feature type="domain" description="Carrier" evidence="16">
    <location>
        <begin position="580"/>
        <end position="657"/>
    </location>
</feature>
<name>A0A6A8LBY7_BACVE</name>
<dbReference type="InterPro" id="IPR036291">
    <property type="entry name" value="NAD(P)-bd_dom_sf"/>
</dbReference>
<dbReference type="InterPro" id="IPR020845">
    <property type="entry name" value="AMP-binding_CS"/>
</dbReference>
<dbReference type="PROSITE" id="PS52004">
    <property type="entry name" value="KS3_2"/>
    <property type="match status" value="3"/>
</dbReference>
<dbReference type="InterPro" id="IPR050091">
    <property type="entry name" value="PKS_NRPS_Biosynth_Enz"/>
</dbReference>
<dbReference type="SMART" id="SM00825">
    <property type="entry name" value="PKS_KS"/>
    <property type="match status" value="3"/>
</dbReference>
<dbReference type="InterPro" id="IPR023213">
    <property type="entry name" value="CAT-like_dom_sf"/>
</dbReference>
<dbReference type="SMART" id="SM00823">
    <property type="entry name" value="PKS_PP"/>
    <property type="match status" value="5"/>
</dbReference>
<evidence type="ECO:0000256" key="10">
    <source>
        <dbReference type="ARBA" id="ARBA00022737"/>
    </source>
</evidence>
<dbReference type="FunFam" id="3.40.50.980:FF:000001">
    <property type="entry name" value="Non-ribosomal peptide synthetase"/>
    <property type="match status" value="1"/>
</dbReference>
<dbReference type="Pfam" id="PF22336">
    <property type="entry name" value="RhiE-like_linker"/>
    <property type="match status" value="2"/>
</dbReference>
<reference evidence="19" key="1">
    <citation type="submission" date="2019-11" db="EMBL/GenBank/DDBJ databases">
        <title>Draft Genome Sequence of Plant Growth-Promoting Rhizosphere-Associated Bacteria.</title>
        <authorList>
            <person name="Vasilyev I.Y."/>
            <person name="Radchenko V."/>
            <person name="Ilnitskaya E.V."/>
        </authorList>
    </citation>
    <scope>NUCLEOTIDE SEQUENCE</scope>
    <source>
        <strain evidence="19">VRA_517_n</strain>
    </source>
</reference>
<dbReference type="InterPro" id="IPR025110">
    <property type="entry name" value="AMP-bd_C"/>
</dbReference>
<feature type="coiled-coil region" evidence="14">
    <location>
        <begin position="3805"/>
        <end position="3832"/>
    </location>
</feature>
<feature type="region of interest" description="Disordered" evidence="15">
    <location>
        <begin position="659"/>
        <end position="680"/>
    </location>
</feature>
<dbReference type="InterPro" id="IPR020841">
    <property type="entry name" value="PKS_Beta-ketoAc_synthase_dom"/>
</dbReference>
<dbReference type="InterPro" id="IPR054514">
    <property type="entry name" value="RhiE-like_linker"/>
</dbReference>
<dbReference type="UniPathway" id="UPA01003"/>
<dbReference type="Gene3D" id="3.10.129.110">
    <property type="entry name" value="Polyketide synthase dehydratase"/>
    <property type="match status" value="1"/>
</dbReference>
<evidence type="ECO:0000256" key="12">
    <source>
        <dbReference type="ARBA" id="ARBA00023315"/>
    </source>
</evidence>
<evidence type="ECO:0000256" key="14">
    <source>
        <dbReference type="SAM" id="Coils"/>
    </source>
</evidence>
<feature type="domain" description="Ketosynthase family 3 (KS3)" evidence="17">
    <location>
        <begin position="3306"/>
        <end position="3744"/>
    </location>
</feature>
<dbReference type="InterPro" id="IPR036736">
    <property type="entry name" value="ACP-like_sf"/>
</dbReference>
<dbReference type="PROSITE" id="PS00455">
    <property type="entry name" value="AMP_BINDING"/>
    <property type="match status" value="2"/>
</dbReference>
<feature type="domain" description="Carrier" evidence="16">
    <location>
        <begin position="4412"/>
        <end position="4489"/>
    </location>
</feature>
<dbReference type="PANTHER" id="PTHR43775:SF37">
    <property type="entry name" value="SI:DKEY-61P9.11"/>
    <property type="match status" value="1"/>
</dbReference>
<evidence type="ECO:0000256" key="11">
    <source>
        <dbReference type="ARBA" id="ARBA00022857"/>
    </source>
</evidence>
<feature type="domain" description="Carrier" evidence="16">
    <location>
        <begin position="1644"/>
        <end position="1719"/>
    </location>
</feature>
<dbReference type="Pfam" id="PF00501">
    <property type="entry name" value="AMP-binding"/>
    <property type="match status" value="2"/>
</dbReference>
<dbReference type="InterPro" id="IPR006162">
    <property type="entry name" value="Ppantetheine_attach_site"/>
</dbReference>
<evidence type="ECO:0000256" key="1">
    <source>
        <dbReference type="ARBA" id="ARBA00001957"/>
    </source>
</evidence>
<evidence type="ECO:0000313" key="19">
    <source>
        <dbReference type="EMBL" id="MSE01435.1"/>
    </source>
</evidence>
<dbReference type="InterPro" id="IPR045851">
    <property type="entry name" value="AMP-bd_C_sf"/>
</dbReference>
<evidence type="ECO:0000259" key="18">
    <source>
        <dbReference type="PROSITE" id="PS52019"/>
    </source>
</evidence>
<dbReference type="Gene3D" id="3.30.559.30">
    <property type="entry name" value="Nonribosomal peptide synthetase, condensation domain"/>
    <property type="match status" value="1"/>
</dbReference>
<evidence type="ECO:0000256" key="15">
    <source>
        <dbReference type="SAM" id="MobiDB-lite"/>
    </source>
</evidence>
<dbReference type="GO" id="GO:0006633">
    <property type="term" value="P:fatty acid biosynthetic process"/>
    <property type="evidence" value="ECO:0007669"/>
    <property type="project" value="InterPro"/>
</dbReference>
<comment type="cofactor">
    <cofactor evidence="1">
        <name>pantetheine 4'-phosphate</name>
        <dbReference type="ChEBI" id="CHEBI:47942"/>
    </cofactor>
</comment>
<evidence type="ECO:0000256" key="8">
    <source>
        <dbReference type="ARBA" id="ARBA00022553"/>
    </source>
</evidence>
<dbReference type="CDD" id="cd12116">
    <property type="entry name" value="A_NRPS_Ta1_like"/>
    <property type="match status" value="1"/>
</dbReference>
<feature type="active site" description="Proton donor; for dehydratase activity" evidence="13">
    <location>
        <position position="2558"/>
    </location>
</feature>
<dbReference type="GO" id="GO:0004312">
    <property type="term" value="F:fatty acid synthase activity"/>
    <property type="evidence" value="ECO:0007669"/>
    <property type="project" value="TreeGrafter"/>
</dbReference>
<dbReference type="InterPro" id="IPR014030">
    <property type="entry name" value="Ketoacyl_synth_N"/>
</dbReference>
<keyword evidence="11" id="KW-0521">NADP</keyword>
<dbReference type="Gene3D" id="3.40.50.720">
    <property type="entry name" value="NAD(P)-binding Rossmann-like Domain"/>
    <property type="match status" value="2"/>
</dbReference>
<sequence length="4984" mass="551561">MKSDMKASGLLKPSVSYGKPLRLSADQPMTIPEVLHKTAAAAGDQKGITYIQPDGTKVYQTYSGLKKIALSIVKGLRQSGVKAQDEVILQLSDNSQLIPAFWGCVFLGAIPVPLAAAPAYTEMNSGTQKLKDAWTLLNQPYVITSREVLPEMTEWAEEQELSGFCALAAEDLSAHEMDTDCHHPRPEDLAMLLLTSGSTGTPKAVMLSHENIVCMVKGNIQMQGYTSEDVTFNWMPFDHVGGIGMLHLRDVYLGCEEINIPSESILMDPLKWLDLIDHYRASVTWAPNFAFGLLADFAEEIQTRKWDLSSMRYMLNGGEAAVAKVGRRIMELLEPHGLPANAIRPAWGMSETSSGVIFSDEFTLENTSDDDRFVEIGLPIPGFNMRITDDRNQVVEEGEIGRFQVSGLTVTSGYYERPDLNESVFTEDGWFETGDLGFLREGRLTITGRTKDAIIINGVNYYSHAIESAVEELPEIETSYTAACAVRPNQSTTDELAIFFVTSVPLDENRMTKLLHHIHQHVTQRIGVTPDYLLPVAKEDIPKTAIGKIQRTQLKHSFEQGQFDSLHNNRQEGGNSAPASAEKEIERDFIRFLKEELSIADELVDPNTPFQSLGVNSIKMMKLARSIEKTYHIRLTARELHKNPTIGALAAYTAEKAANMSAEHHSQKAEPPAERERRQTAPALSEVQKGLWTLQKMSPETTAYHVPLCFRFTSGIDKEKLKQAFQLVLKQHPMLKSAVNETDDGFYFIEAADPFVFSEEDISDVNESQIPALIRKKVKEPFVKEGGPLLRVRLLSKSASEHYLLTVIHHIVFDGFSSITFIHSLLDHYQALLEGKEGFTAAAPGIHSDFAAWEKRYLAGEESKAARAYWMKQLGGDLPDLQLPPMRTGSSVPEFTEDTLTRRLPERLLNNLTAFAASRSIHLSTVMLSCYMVLLSKYTDKEDIVTGMPAMVRPEERFDGVVGHFLNMLPIRSRAGRKETFADFVQKVQDAVLDGLDHSFYPFPKMVRDVHAKPLQNGSPVFSNAFFYQNFLQYSSYQSMLDEYKEFSCEFVKDIHQEGEYDLVFEMWEEASGMDLTIKYSTELFDEAGAARLFSQFVQAAEALTANPDMPLENVSLMTKREEHMILKTWNETSREYPDACFHELFERQAAETPDACAVVYEQQKLTYRELDEKSTKLALYLQAHGAGPDDLIGIYTDRSLHMAVGLLGILKAGGAYVPLDPSYPADRLEYMIADSRISMCLTTADLEHSLNWGGVQTTAIDRDWSRIESTAAERTSLKRLVTPDDLAYVIYTSGSTGKPKGVMIPHRALTNFLISMANEPGLTSEDKLLAVTTYCFDIAALELYLPLIKGAECNICKTEFTKDARKLKELIQEYKPTIMQATPFTWKMLFHSGWSNEEKVKILCGGEALSEQLKQQFLDTKSEAWNMFGPTETTIWSAVQRITENESALTIGRPIANTRVYIMDSALNPVLEGMPGELCIAGDGLARGYFNKPELTDNVFVSHRLELGSKLYKTGDMARFLPGGRIEYMGRMDTQVKIRGYRIEPGDIESRLNAYPAVQESVVVVNNHSGNEKLCAFYILKNGEPLPSAKELRNHLKQALPAYMTPASFIRLEELPLTPNGKVDRKLLAARDLTEKQPDTQTFSSSHIQQAVLAIWQDVLKSKDIELDDRFFDAGGDSLLAVTVTDRMTQELDCEFSVTELFEYATVKDISRYITEQKLKETVLAPVPQKKVNTEDREHPAGEIPDYYEDSVAVIGISCEFPGAKDHYEFWNNIKEGKESINFFSKEELRRSGVSEELADHPGFVPAKSVLEGKEMFDPGFFGFSPKDAEYMDPQLRMLLLHSWKAIEDAGYISKEIPETSVYMSASTNSYRSLLPEETTAQLETPDGYVSWVLAQSGTIPTMISHKLGLKGPSYFVHANCSSSLIGLHSAFQSLQSGEAKYALVGGATLHTESSAGYVHQRGLNFSSDGHIKAFDAAADGMIGGEGAGAVLLKKASDAVKDGDHIYALLRGIGVNNDGADKVGFYAPSVKGQAEVIQKVIDQTGIHPETIAYVEAHGTGTKLGDPIELSALQSVYGRYTDKKQYCGIGSVKTNLGHLDTAAGMAGCIKVVMSLYHQEIAPSINYKEPNPNLHLEDSPFYVAGEKKELTRENRAHRMALSSFGLGGTNTHAIFEQYPDASEAADAAGPFIIPLSARKKDRLKEYAKQLLAFLERKTDAGLADLAYTFQVGREAMEERAAFITSGTAELKRQLADFINDKPAVTGCFRGEKQQAKDIAWLSDDDDSAELIEKWLAKGKGTKLCEMWSKGVAINWHKLYKDKHPKRISVPVYPFAKEPYWPKKAEKKTSAAHTGVSVLHPLVQQNTSDLAVQRFSSRFTGSEFFLKDHVVREKAVLPGAAYLEMSYEAVKRALGGLLKDQDRITLHHSVWMKPIVVHEQERQVHIALFPEEDGIISYDIYSVNADDEEVLHSQGRAEIIKAEREPEADLSAIQNRCTADILDPAAFYREGRSRGMFHGKAFQGIKSAFIGEKEVLSDIQLPDSVSHTNGQFTLHPSIIDSAIQTATICIMQEFSGQKLILPFALEYLEVIKPCTPTMRAHARFSEGYQTGDSVQKADIDLFDETGALCAKVRGFSTRVLEGDAESAQRPSGSEKVLFAPVWKEAAASEKASVHADEHLIILCENACRIKDKAASGLKDAELLIAEGEGETAAERFQSYAQTIAEHIRRIISEKRQGRILIQTVISADGSQQLFAGLTGLLKTAELEYGKLDCQLIEMESIGEMPAAAQKLKNDSHRPHDKHIRYTGEKRYVKAWEEMHPAGGGAVWKDEGVYLITGGAGSLGLMFAKEIAGRVKHPKIILTGRSNLAEAKQRELAMLQDSGANVVYKKLNAADRRENEALIKEITSEFGELNGIIHAAGVIQDRFLLQKTKEEFREVLDPKVIGTAYLDEASKDCNLDFFVLFSSVSGVLGNVGQADYAAGNAFMDAYAAYRQSLTENGLRHGKTIAFNWTLWKDGGMQAGDETERMMKKAFGMVPLQKASGLAAFYEGMAQERPQLLAAEGHAAKLKQSFLSVSETEKPQVEKIEPVSAVSGDKWHGALIRLVSSILKVGQDEIDIDTELSEYGFDSVSFTVFTNQLNEAYQLELAPTIFFEHGTIRSLAEYLSDETERGLPFQPEEKHDAEESLQALHTALTAMVSSILKVDREDIDTDTELSEYGFDSVSFTVFTNQLNEAYQLELAPTIFFEYGTISNLAGYLAKEHPGRFGEKKKESPKKEQPKAQKPKMQRKKRFATVMNARAATQEPRRLDPVAIVGISGRFPGAKDIEEFWRNLKEGKDSITTIPKERWDWQAFDGDPNLERNKTNIKWGGFIDGIAEFDPLFFGISPREAQYLDPQQRLLLTYAWRAIEDAGCKPESLSGTNTGVFIGTGNTGYKDLFTRAGLAPEGHAATGSMIPSIGPNRLSYLLNLHGPSEPVETACSSSLVAIHRAVSAIENGECDMAIAGGINTILTEEAHISYSKAGMLSKDGKCKTFSKDANGYVRGEGAGILMLKKLTDAERDGNPIYGVIRGTAENHGGRANTLTSPNPKLQADLLVKAYRKAGVDPSTVTYIEAHGTGTELGDPIEINGLKAAFHELAKTNQEPEVSDHRCGIGSVKSNIGHLELAAGVSGVMKVLLQMKHKTLVKSLHCETINPYIQLDDSPFYIVRENQEWTAAKDRNGNAIPRRAGVSSFGIGGVNAHIVLEEYDPKAAALPEHSPENPAIILLSAKSKEKLFEQAQQLQKAIRQTPYTDQDLAGVAYTLQTGRDEMEERLAILAATMAELETKLEAFTKNEKNIAGLYTGQSHRNKDTFALFTADEDMDIVIDAWIKKGKFAKLAEVWVKGGVLNWNRLYEKGTPRLLSLPSYPFAKDTYWVPENPDKNKVHTEERMKRILTKQWEPSPLELREPCPRSVAILTGGDTINLAEEIAAHMPNHRIITTSDLTGEYDWQAFGGVIDLLGAAKEEASGDMPGIKWLQQLIEHGHKEGITLLCVTKDLESMGKEANQITGAKRAGLYRMLACEYSHLSSRHLDLEGALSDDKLAKQIADEFYARTDDAEVCRRDGLRYRAVLSGSENMNTQGERIDFPDHHVLLITGGTRGIGLLCARHFAEHYGVKKLVLTGRETLPPRSEWTGGLNGVTASVKAKIEAVLDLESKGVQVKVLSVPLADEAGLRQELSQIKQTLGPIGGVIHCAGVTDKETLAFIRKTDEDIQRVLEPKVDGLQALYSVLSEEPLKFFVLFSSVSAAIPALSAGQADYAMANAYMDYFADSYKEQLPIVSIQWPNWKETGMGEVTNKAYKESGLYSITNAEGLQLLDGILLESARGPVLPAVLNPKLWKPERFLRRSRQDQPMSPAMVKSAEKTAYTAADNAQLTRKTEEWLKELFSEELRIDQDQLETDVLFQDYGVDSIILAQLLQRINRNLSASLDPSILYEYPTIQSFAKWLLEGYTEVLSERFDLAAAEPVMKKPAEPVIVTQAVKVQEEAAEKQIHREDIAVVGMSCRFPGAASLEAYWSLLAEGRSAIGPVPAERWGVKTPYYAGMLDGIHQFDPDFFLLAEEDVKAMDPQALAALEECLNLWYHAGYTPDEIKGEAIGVYLGGRSRHRPGEEKLLDAKNPIVALGQNYLAANLSQYFDMRGPSVVLDTACSSALVGMNMAVQALVTGEIKAAVVGGVSLFESEETHKLFEQRGILSKAQSFHVFDERADGVVLGEGVGMVLLKTVSQAIADGDSIYAVVKAASVNNDGRTAGPATPSLEAQKSVMKTALEKSGKQPEDITHIEANGSGTVVTDLLELKAIQSVYRSKDAGPLGIGSVKPNIGHPLCAEGIASFIKVVLMLKEKSFIPFLSGEHENTHFDREKANIQFSRTLADWPSPMPAAGINCFADGGTNAHVIVEAWQGDEGRRIKRHPLTPPALNKRLISPDSKEETNEKAAANIWDTYEVEV</sequence>
<feature type="region of interest" description="Disordered" evidence="15">
    <location>
        <begin position="3262"/>
        <end position="3287"/>
    </location>
</feature>
<comment type="subcellular location">
    <subcellularLocation>
        <location evidence="3">Cytoplasm</location>
    </subcellularLocation>
</comment>
<dbReference type="InterPro" id="IPR049900">
    <property type="entry name" value="PKS_mFAS_DH"/>
</dbReference>
<dbReference type="InterPro" id="IPR010071">
    <property type="entry name" value="AA_adenyl_dom"/>
</dbReference>
<dbReference type="InterPro" id="IPR000873">
    <property type="entry name" value="AMP-dep_synth/lig_dom"/>
</dbReference>
<dbReference type="NCBIfam" id="TIGR01733">
    <property type="entry name" value="AA-adenyl-dom"/>
    <property type="match status" value="1"/>
</dbReference>
<dbReference type="FunFam" id="3.40.47.10:FF:000019">
    <property type="entry name" value="Polyketide synthase type I"/>
    <property type="match status" value="1"/>
</dbReference>
<dbReference type="Gene3D" id="1.10.1200.10">
    <property type="entry name" value="ACP-like"/>
    <property type="match status" value="5"/>
</dbReference>
<evidence type="ECO:0000256" key="6">
    <source>
        <dbReference type="ARBA" id="ARBA00022450"/>
    </source>
</evidence>
<comment type="function">
    <text evidence="2">Involved in some intermediate steps for the synthesis of the antibiotic polyketide bacillaene which is involved in secondary metabolism.</text>
</comment>
<feature type="active site" description="Proton acceptor; for dehydratase activity" evidence="13">
    <location>
        <position position="2387"/>
    </location>
</feature>
<proteinExistence type="inferred from homology"/>
<evidence type="ECO:0000256" key="7">
    <source>
        <dbReference type="ARBA" id="ARBA00022490"/>
    </source>
</evidence>
<feature type="domain" description="Carrier" evidence="16">
    <location>
        <begin position="3183"/>
        <end position="3260"/>
    </location>
</feature>
<dbReference type="InterPro" id="IPR016039">
    <property type="entry name" value="Thiolase-like"/>
</dbReference>
<dbReference type="CDD" id="cd08953">
    <property type="entry name" value="KR_2_SDR_x"/>
    <property type="match status" value="2"/>
</dbReference>
<dbReference type="GO" id="GO:0071770">
    <property type="term" value="P:DIM/DIP cell wall layer assembly"/>
    <property type="evidence" value="ECO:0007669"/>
    <property type="project" value="TreeGrafter"/>
</dbReference>
<dbReference type="RefSeq" id="WP_154303129.1">
    <property type="nucleotide sequence ID" value="NZ_CP064845.1"/>
</dbReference>
<dbReference type="FunFam" id="3.40.50.12780:FF:000012">
    <property type="entry name" value="Non-ribosomal peptide synthetase"/>
    <property type="match status" value="1"/>
</dbReference>
<dbReference type="InterPro" id="IPR013968">
    <property type="entry name" value="PKS_KR"/>
</dbReference>
<accession>A0A6A8LBY7</accession>
<dbReference type="InterPro" id="IPR020807">
    <property type="entry name" value="PKS_DH"/>
</dbReference>
<evidence type="ECO:0000256" key="5">
    <source>
        <dbReference type="ARBA" id="ARBA00006432"/>
    </source>
</evidence>
<dbReference type="PROSITE" id="PS00012">
    <property type="entry name" value="PHOSPHOPANTETHEINE"/>
    <property type="match status" value="3"/>
</dbReference>
<dbReference type="Pfam" id="PF14765">
    <property type="entry name" value="PS-DH"/>
    <property type="match status" value="1"/>
</dbReference>
<dbReference type="Pfam" id="PF21089">
    <property type="entry name" value="PKS_DH_N"/>
    <property type="match status" value="1"/>
</dbReference>
<dbReference type="PROSITE" id="PS50075">
    <property type="entry name" value="CARRIER"/>
    <property type="match status" value="5"/>
</dbReference>
<dbReference type="Gene3D" id="2.30.38.10">
    <property type="entry name" value="Luciferase, Domain 3"/>
    <property type="match status" value="1"/>
</dbReference>
<dbReference type="PANTHER" id="PTHR43775">
    <property type="entry name" value="FATTY ACID SYNTHASE"/>
    <property type="match status" value="1"/>
</dbReference>
<comment type="caution">
    <text evidence="19">The sequence shown here is derived from an EMBL/GenBank/DDBJ whole genome shotgun (WGS) entry which is preliminary data.</text>
</comment>
<dbReference type="Gene3D" id="1.10.1240.100">
    <property type="match status" value="1"/>
</dbReference>
<dbReference type="SMART" id="SM00826">
    <property type="entry name" value="PKS_DH"/>
    <property type="match status" value="1"/>
</dbReference>
<dbReference type="GO" id="GO:0005886">
    <property type="term" value="C:plasma membrane"/>
    <property type="evidence" value="ECO:0007669"/>
    <property type="project" value="TreeGrafter"/>
</dbReference>
<dbReference type="PROSITE" id="PS00606">
    <property type="entry name" value="KS3_1"/>
    <property type="match status" value="2"/>
</dbReference>
<dbReference type="GO" id="GO:0005737">
    <property type="term" value="C:cytoplasm"/>
    <property type="evidence" value="ECO:0007669"/>
    <property type="project" value="UniProtKB-SubCell"/>
</dbReference>
<dbReference type="InterPro" id="IPR057326">
    <property type="entry name" value="KR_dom"/>
</dbReference>
<feature type="domain" description="Ketosynthase family 3 (KS3)" evidence="17">
    <location>
        <begin position="4532"/>
        <end position="4936"/>
    </location>
</feature>
<dbReference type="Pfam" id="PF08659">
    <property type="entry name" value="KR"/>
    <property type="match status" value="2"/>
</dbReference>
<dbReference type="InterPro" id="IPR014031">
    <property type="entry name" value="Ketoacyl_synth_C"/>
</dbReference>
<dbReference type="EMBL" id="WKKV01000002">
    <property type="protein sequence ID" value="MSE01435.1"/>
    <property type="molecule type" value="Genomic_DNA"/>
</dbReference>
<feature type="compositionally biased region" description="Basic and acidic residues" evidence="15">
    <location>
        <begin position="662"/>
        <end position="679"/>
    </location>
</feature>
<dbReference type="SMART" id="SM00822">
    <property type="entry name" value="PKS_KR"/>
    <property type="match status" value="2"/>
</dbReference>
<dbReference type="Pfam" id="PF13193">
    <property type="entry name" value="AMP-binding_C"/>
    <property type="match status" value="1"/>
</dbReference>
<gene>
    <name evidence="19" type="ORF">GKC39_05100</name>
</gene>
<feature type="region of interest" description="C-terminal hotdog fold" evidence="13">
    <location>
        <begin position="2496"/>
        <end position="2644"/>
    </location>
</feature>
<feature type="region of interest" description="N-terminal hotdog fold" evidence="13">
    <location>
        <begin position="2358"/>
        <end position="2482"/>
    </location>
</feature>
<dbReference type="SUPFAM" id="SSF47336">
    <property type="entry name" value="ACP-like"/>
    <property type="match status" value="5"/>
</dbReference>
<dbReference type="InterPro" id="IPR001242">
    <property type="entry name" value="Condensation_dom"/>
</dbReference>